<feature type="transmembrane region" description="Helical" evidence="1">
    <location>
        <begin position="199"/>
        <end position="219"/>
    </location>
</feature>
<dbReference type="STRING" id="418702.BJN45_12780"/>
<evidence type="ECO:0000313" key="4">
    <source>
        <dbReference type="Proteomes" id="UP000187526"/>
    </source>
</evidence>
<evidence type="ECO:0000256" key="1">
    <source>
        <dbReference type="SAM" id="Phobius"/>
    </source>
</evidence>
<accession>A0A1R1I2X0</accession>
<gene>
    <name evidence="3" type="ORF">BJN45_12780</name>
</gene>
<keyword evidence="1" id="KW-0472">Membrane</keyword>
<proteinExistence type="predicted"/>
<keyword evidence="4" id="KW-1185">Reference proteome</keyword>
<protein>
    <recommendedName>
        <fullName evidence="2">Zinc finger/thioredoxin putative domain-containing protein</fullName>
    </recommendedName>
</protein>
<keyword evidence="1" id="KW-1133">Transmembrane helix</keyword>
<dbReference type="NCBIfam" id="TIGR02098">
    <property type="entry name" value="MJ0042_CXXC"/>
    <property type="match status" value="1"/>
</dbReference>
<feature type="domain" description="Zinc finger/thioredoxin putative" evidence="2">
    <location>
        <begin position="11"/>
        <end position="45"/>
    </location>
</feature>
<comment type="caution">
    <text evidence="3">The sequence shown here is derived from an EMBL/GenBank/DDBJ whole genome shotgun (WGS) entry which is preliminary data.</text>
</comment>
<reference evidence="3 4" key="1">
    <citation type="submission" date="2016-10" db="EMBL/GenBank/DDBJ databases">
        <title>Alkaliphiles isolated from bioreactors.</title>
        <authorList>
            <person name="Salah Z."/>
            <person name="Rout S.P."/>
            <person name="Humphreys P.N."/>
        </authorList>
    </citation>
    <scope>NUCLEOTIDE SEQUENCE [LARGE SCALE GENOMIC DNA]</scope>
    <source>
        <strain evidence="3 4">ZS02</strain>
    </source>
</reference>
<evidence type="ECO:0000313" key="3">
    <source>
        <dbReference type="EMBL" id="OMG53102.1"/>
    </source>
</evidence>
<sequence>MSGRGPALTRSRCPACGTVFRVTSEQLRLKAGKVRCGHCQTVFNAFDHLQVETAAAPDDLQVPDLPPPVETVAPTSWSGDSGAVTVGEVAEALPAEPAPLAVDVPEMPEMPVASPGEPLAEMPQDVAPFPVAPSADDLSPVLAAPLAETPEESTQAAREAGLVAIRELADSTTFNRWSAGALASDGIGSFDDATPRSPVWPYVLVFVLLLLMLGGQLAYHFRTEVVLRLPAAAALYSALAIEVPLPQDAALVSIETSDLQSDNGRGLFVLNATLKNRATHAQAWPSLELTLTDVNDKVVARRVIGAADYLSPGSPQAAFPANGETSVRLWIEASGIGAAGYRLYIFYP</sequence>
<evidence type="ECO:0000259" key="2">
    <source>
        <dbReference type="Pfam" id="PF13719"/>
    </source>
</evidence>
<dbReference type="Pfam" id="PF13719">
    <property type="entry name" value="Zn_ribbon_5"/>
    <property type="match status" value="1"/>
</dbReference>
<organism evidence="3 4">
    <name type="scientific">Azonexus hydrophilus</name>
    <dbReference type="NCBI Taxonomy" id="418702"/>
    <lineage>
        <taxon>Bacteria</taxon>
        <taxon>Pseudomonadati</taxon>
        <taxon>Pseudomonadota</taxon>
        <taxon>Betaproteobacteria</taxon>
        <taxon>Rhodocyclales</taxon>
        <taxon>Azonexaceae</taxon>
        <taxon>Azonexus</taxon>
    </lineage>
</organism>
<name>A0A1R1I2X0_9RHOO</name>
<dbReference type="Proteomes" id="UP000187526">
    <property type="component" value="Unassembled WGS sequence"/>
</dbReference>
<dbReference type="RefSeq" id="WP_076095814.1">
    <property type="nucleotide sequence ID" value="NZ_MTHD01000004.1"/>
</dbReference>
<keyword evidence="1" id="KW-0812">Transmembrane</keyword>
<dbReference type="AlphaFoldDB" id="A0A1R1I2X0"/>
<dbReference type="InterPro" id="IPR021834">
    <property type="entry name" value="DUF3426"/>
</dbReference>
<dbReference type="InterPro" id="IPR011723">
    <property type="entry name" value="Znf/thioredoxin_put"/>
</dbReference>
<dbReference type="Pfam" id="PF11906">
    <property type="entry name" value="DUF3426"/>
    <property type="match status" value="1"/>
</dbReference>
<dbReference type="EMBL" id="MTHD01000004">
    <property type="protein sequence ID" value="OMG53102.1"/>
    <property type="molecule type" value="Genomic_DNA"/>
</dbReference>
<dbReference type="OrthoDB" id="5294582at2"/>